<reference evidence="1" key="2">
    <citation type="submission" date="2021-10" db="EMBL/GenBank/DDBJ databases">
        <title>Phylogenomics reveals ancestral predisposition of the termite-cultivated fungus Termitomyces towards a domesticated lifestyle.</title>
        <authorList>
            <person name="Auxier B."/>
            <person name="Grum-Grzhimaylo A."/>
            <person name="Cardenas M.E."/>
            <person name="Lodge J.D."/>
            <person name="Laessoe T."/>
            <person name="Pedersen O."/>
            <person name="Smith M.E."/>
            <person name="Kuyper T.W."/>
            <person name="Franco-Molano E.A."/>
            <person name="Baroni T.J."/>
            <person name="Aanen D.K."/>
        </authorList>
    </citation>
    <scope>NUCLEOTIDE SEQUENCE</scope>
    <source>
        <strain evidence="1">D49</strain>
    </source>
</reference>
<accession>A0A9P7FU61</accession>
<dbReference type="Pfam" id="PF13602">
    <property type="entry name" value="ADH_zinc_N_2"/>
    <property type="match status" value="1"/>
</dbReference>
<name>A0A9P7FU61_9AGAR</name>
<protein>
    <recommendedName>
        <fullName evidence="3">Alcohol dehydrogenase</fullName>
    </recommendedName>
</protein>
<reference evidence="1" key="1">
    <citation type="submission" date="2021-02" db="EMBL/GenBank/DDBJ databases">
        <authorList>
            <person name="Nieuwenhuis M."/>
            <person name="Van De Peppel L.J.J."/>
        </authorList>
    </citation>
    <scope>NUCLEOTIDE SEQUENCE</scope>
    <source>
        <strain evidence="1">D49</strain>
    </source>
</reference>
<comment type="caution">
    <text evidence="1">The sequence shown here is derived from an EMBL/GenBank/DDBJ whole genome shotgun (WGS) entry which is preliminary data.</text>
</comment>
<evidence type="ECO:0000313" key="2">
    <source>
        <dbReference type="Proteomes" id="UP000717328"/>
    </source>
</evidence>
<dbReference type="InterPro" id="IPR052711">
    <property type="entry name" value="Zinc_ADH-like"/>
</dbReference>
<evidence type="ECO:0000313" key="1">
    <source>
        <dbReference type="EMBL" id="KAG5635197.1"/>
    </source>
</evidence>
<proteinExistence type="predicted"/>
<keyword evidence="2" id="KW-1185">Reference proteome</keyword>
<dbReference type="OrthoDB" id="9930022at2759"/>
<dbReference type="PANTHER" id="PTHR45033:SF2">
    <property type="entry name" value="ZINC-TYPE ALCOHOL DEHYDROGENASE-LIKE PROTEIN C1773.06C"/>
    <property type="match status" value="1"/>
</dbReference>
<dbReference type="AlphaFoldDB" id="A0A9P7FU61"/>
<organism evidence="1 2">
    <name type="scientific">Sphagnurus paluster</name>
    <dbReference type="NCBI Taxonomy" id="117069"/>
    <lineage>
        <taxon>Eukaryota</taxon>
        <taxon>Fungi</taxon>
        <taxon>Dikarya</taxon>
        <taxon>Basidiomycota</taxon>
        <taxon>Agaricomycotina</taxon>
        <taxon>Agaricomycetes</taxon>
        <taxon>Agaricomycetidae</taxon>
        <taxon>Agaricales</taxon>
        <taxon>Tricholomatineae</taxon>
        <taxon>Lyophyllaceae</taxon>
        <taxon>Sphagnurus</taxon>
    </lineage>
</organism>
<sequence length="97" mass="10879">MREGYLKILPLTLIWYMKVAMEDSILINACVKAAIIRGILVGSVNDFKQMNRLISANPEKTRPVIDKVFPFEEAKQAYAYLLSGAHVGKVVIQVAKE</sequence>
<gene>
    <name evidence="1" type="ORF">H0H81_012073</name>
</gene>
<dbReference type="EMBL" id="JABCKI010006152">
    <property type="protein sequence ID" value="KAG5635197.1"/>
    <property type="molecule type" value="Genomic_DNA"/>
</dbReference>
<dbReference type="Proteomes" id="UP000717328">
    <property type="component" value="Unassembled WGS sequence"/>
</dbReference>
<dbReference type="Gene3D" id="3.90.180.10">
    <property type="entry name" value="Medium-chain alcohol dehydrogenases, catalytic domain"/>
    <property type="match status" value="1"/>
</dbReference>
<dbReference type="PANTHER" id="PTHR45033">
    <property type="match status" value="1"/>
</dbReference>
<evidence type="ECO:0008006" key="3">
    <source>
        <dbReference type="Google" id="ProtNLM"/>
    </source>
</evidence>